<organism evidence="1">
    <name type="scientific">Tanacetum cinerariifolium</name>
    <name type="common">Dalmatian daisy</name>
    <name type="synonym">Chrysanthemum cinerariifolium</name>
    <dbReference type="NCBI Taxonomy" id="118510"/>
    <lineage>
        <taxon>Eukaryota</taxon>
        <taxon>Viridiplantae</taxon>
        <taxon>Streptophyta</taxon>
        <taxon>Embryophyta</taxon>
        <taxon>Tracheophyta</taxon>
        <taxon>Spermatophyta</taxon>
        <taxon>Magnoliopsida</taxon>
        <taxon>eudicotyledons</taxon>
        <taxon>Gunneridae</taxon>
        <taxon>Pentapetalae</taxon>
        <taxon>asterids</taxon>
        <taxon>campanulids</taxon>
        <taxon>Asterales</taxon>
        <taxon>Asteraceae</taxon>
        <taxon>Asteroideae</taxon>
        <taxon>Anthemideae</taxon>
        <taxon>Anthemidinae</taxon>
        <taxon>Tanacetum</taxon>
    </lineage>
</organism>
<accession>A0A699XE61</accession>
<comment type="caution">
    <text evidence="1">The sequence shown here is derived from an EMBL/GenBank/DDBJ whole genome shotgun (WGS) entry which is preliminary data.</text>
</comment>
<dbReference type="EMBL" id="BKCJ011810790">
    <property type="protein sequence ID" value="GFD54824.1"/>
    <property type="molecule type" value="Genomic_DNA"/>
</dbReference>
<gene>
    <name evidence="1" type="ORF">Tci_926793</name>
</gene>
<evidence type="ECO:0000313" key="1">
    <source>
        <dbReference type="EMBL" id="GFD54824.1"/>
    </source>
</evidence>
<protein>
    <submittedName>
        <fullName evidence="1">Uncharacterized protein</fullName>
    </submittedName>
</protein>
<reference evidence="1" key="1">
    <citation type="journal article" date="2019" name="Sci. Rep.">
        <title>Draft genome of Tanacetum cinerariifolium, the natural source of mosquito coil.</title>
        <authorList>
            <person name="Yamashiro T."/>
            <person name="Shiraishi A."/>
            <person name="Satake H."/>
            <person name="Nakayama K."/>
        </authorList>
    </citation>
    <scope>NUCLEOTIDE SEQUENCE</scope>
</reference>
<proteinExistence type="predicted"/>
<feature type="non-terminal residue" evidence="1">
    <location>
        <position position="1"/>
    </location>
</feature>
<name>A0A699XE61_TANCI</name>
<dbReference type="AlphaFoldDB" id="A0A699XE61"/>
<sequence>AVLLTDRRPDRARPRAVAGSALAGVLPVARRGDRRCAAVRAG</sequence>